<name>A0ABY8T098_9BURK</name>
<feature type="region of interest" description="Disordered" evidence="1">
    <location>
        <begin position="162"/>
        <end position="237"/>
    </location>
</feature>
<gene>
    <name evidence="2" type="ORF">QMY55_07965</name>
</gene>
<feature type="region of interest" description="Disordered" evidence="1">
    <location>
        <begin position="1"/>
        <end position="23"/>
    </location>
</feature>
<evidence type="ECO:0008006" key="4">
    <source>
        <dbReference type="Google" id="ProtNLM"/>
    </source>
</evidence>
<dbReference type="EMBL" id="CP125947">
    <property type="protein sequence ID" value="WHS67041.1"/>
    <property type="molecule type" value="Genomic_DNA"/>
</dbReference>
<reference evidence="2 3" key="1">
    <citation type="submission" date="2023-05" db="EMBL/GenBank/DDBJ databases">
        <authorList>
            <person name="Yin Y."/>
            <person name="Lu Z."/>
        </authorList>
    </citation>
    <scope>NUCLEOTIDE SEQUENCE [LARGE SCALE GENOMIC DNA]</scope>
    <source>
        <strain evidence="2 3">ZM22</strain>
    </source>
</reference>
<dbReference type="RefSeq" id="WP_283488088.1">
    <property type="nucleotide sequence ID" value="NZ_CP125947.1"/>
</dbReference>
<proteinExistence type="predicted"/>
<evidence type="ECO:0000313" key="3">
    <source>
        <dbReference type="Proteomes" id="UP001240697"/>
    </source>
</evidence>
<sequence>MNQRKSKAQAQNNKSEDKHLTRKQIECVEGETKEATALNFAKLVISPEMASFRVITNREREDLMAQLDTPSLIGALREQTQAVHRGDMKAAEAMLMNQATALQSLFVKLTETGLQAGLLRQQETALRLALKAQSQCRATLETLSNIKNPPVVYAKQANVTTGPQQINNGVPSSAPNEPAGTQQKKSRKNKLKELPHEQEQWLDSGAPGTAGGTDSSTKAMAPVHRPKNRGGQGQGSA</sequence>
<protein>
    <recommendedName>
        <fullName evidence="4">Phasin family protein</fullName>
    </recommendedName>
</protein>
<dbReference type="Proteomes" id="UP001240697">
    <property type="component" value="Chromosome"/>
</dbReference>
<evidence type="ECO:0000313" key="2">
    <source>
        <dbReference type="EMBL" id="WHS67041.1"/>
    </source>
</evidence>
<accession>A0ABY8T098</accession>
<organism evidence="2 3">
    <name type="scientific">Comamonas resistens</name>
    <dbReference type="NCBI Taxonomy" id="3046670"/>
    <lineage>
        <taxon>Bacteria</taxon>
        <taxon>Pseudomonadati</taxon>
        <taxon>Pseudomonadota</taxon>
        <taxon>Betaproteobacteria</taxon>
        <taxon>Burkholderiales</taxon>
        <taxon>Comamonadaceae</taxon>
        <taxon>Comamonas</taxon>
    </lineage>
</organism>
<feature type="compositionally biased region" description="Polar residues" evidence="1">
    <location>
        <begin position="162"/>
        <end position="183"/>
    </location>
</feature>
<evidence type="ECO:0000256" key="1">
    <source>
        <dbReference type="SAM" id="MobiDB-lite"/>
    </source>
</evidence>
<feature type="compositionally biased region" description="Basic and acidic residues" evidence="1">
    <location>
        <begin position="14"/>
        <end position="23"/>
    </location>
</feature>
<keyword evidence="3" id="KW-1185">Reference proteome</keyword>